<evidence type="ECO:0000256" key="1">
    <source>
        <dbReference type="SAM" id="MobiDB-lite"/>
    </source>
</evidence>
<feature type="compositionally biased region" description="Low complexity" evidence="1">
    <location>
        <begin position="274"/>
        <end position="289"/>
    </location>
</feature>
<dbReference type="PANTHER" id="PTHR12751:SF18">
    <property type="entry name" value="PHOSPHATASE AND ACTIN REGULATOR 1"/>
    <property type="match status" value="1"/>
</dbReference>
<feature type="compositionally biased region" description="Basic and acidic residues" evidence="1">
    <location>
        <begin position="707"/>
        <end position="732"/>
    </location>
</feature>
<feature type="compositionally biased region" description="Low complexity" evidence="1">
    <location>
        <begin position="694"/>
        <end position="706"/>
    </location>
</feature>
<organism evidence="2 3">
    <name type="scientific">Rickenella mellea</name>
    <dbReference type="NCBI Taxonomy" id="50990"/>
    <lineage>
        <taxon>Eukaryota</taxon>
        <taxon>Fungi</taxon>
        <taxon>Dikarya</taxon>
        <taxon>Basidiomycota</taxon>
        <taxon>Agaricomycotina</taxon>
        <taxon>Agaricomycetes</taxon>
        <taxon>Hymenochaetales</taxon>
        <taxon>Rickenellaceae</taxon>
        <taxon>Rickenella</taxon>
    </lineage>
</organism>
<feature type="compositionally biased region" description="Basic and acidic residues" evidence="1">
    <location>
        <begin position="263"/>
        <end position="273"/>
    </location>
</feature>
<dbReference type="GO" id="GO:0003779">
    <property type="term" value="F:actin binding"/>
    <property type="evidence" value="ECO:0007669"/>
    <property type="project" value="TreeGrafter"/>
</dbReference>
<feature type="compositionally biased region" description="Basic and acidic residues" evidence="1">
    <location>
        <begin position="509"/>
        <end position="520"/>
    </location>
</feature>
<feature type="compositionally biased region" description="Low complexity" evidence="1">
    <location>
        <begin position="528"/>
        <end position="544"/>
    </location>
</feature>
<dbReference type="PANTHER" id="PTHR12751">
    <property type="entry name" value="PHOSPHATASE AND ACTIN REGULATOR PHACTR"/>
    <property type="match status" value="1"/>
</dbReference>
<feature type="region of interest" description="Disordered" evidence="1">
    <location>
        <begin position="176"/>
        <end position="444"/>
    </location>
</feature>
<feature type="compositionally biased region" description="Low complexity" evidence="1">
    <location>
        <begin position="176"/>
        <end position="194"/>
    </location>
</feature>
<reference evidence="2 3" key="1">
    <citation type="submission" date="2018-06" db="EMBL/GenBank/DDBJ databases">
        <title>A transcriptomic atlas of mushroom development highlights an independent origin of complex multicellularity.</title>
        <authorList>
            <consortium name="DOE Joint Genome Institute"/>
            <person name="Krizsan K."/>
            <person name="Almasi E."/>
            <person name="Merenyi Z."/>
            <person name="Sahu N."/>
            <person name="Viragh M."/>
            <person name="Koszo T."/>
            <person name="Mondo S."/>
            <person name="Kiss B."/>
            <person name="Balint B."/>
            <person name="Kues U."/>
            <person name="Barry K."/>
            <person name="Hegedus J.C."/>
            <person name="Henrissat B."/>
            <person name="Johnson J."/>
            <person name="Lipzen A."/>
            <person name="Ohm R."/>
            <person name="Nagy I."/>
            <person name="Pangilinan J."/>
            <person name="Yan J."/>
            <person name="Xiong Y."/>
            <person name="Grigoriev I.V."/>
            <person name="Hibbett D.S."/>
            <person name="Nagy L.G."/>
        </authorList>
    </citation>
    <scope>NUCLEOTIDE SEQUENCE [LARGE SCALE GENOMIC DNA]</scope>
    <source>
        <strain evidence="2 3">SZMC22713</strain>
    </source>
</reference>
<feature type="compositionally biased region" description="Basic and acidic residues" evidence="1">
    <location>
        <begin position="612"/>
        <end position="639"/>
    </location>
</feature>
<protein>
    <submittedName>
        <fullName evidence="2">Uncharacterized protein</fullName>
    </submittedName>
</protein>
<dbReference type="STRING" id="50990.A0A4Y7Q4J0"/>
<dbReference type="OrthoDB" id="5563016at2759"/>
<feature type="compositionally biased region" description="Low complexity" evidence="1">
    <location>
        <begin position="12"/>
        <end position="28"/>
    </location>
</feature>
<feature type="compositionally biased region" description="Polar residues" evidence="1">
    <location>
        <begin position="205"/>
        <end position="217"/>
    </location>
</feature>
<gene>
    <name evidence="2" type="ORF">BD410DRAFT_839765</name>
</gene>
<dbReference type="AlphaFoldDB" id="A0A4Y7Q4J0"/>
<proteinExistence type="predicted"/>
<feature type="compositionally biased region" description="Low complexity" evidence="1">
    <location>
        <begin position="302"/>
        <end position="339"/>
    </location>
</feature>
<feature type="compositionally biased region" description="Low complexity" evidence="1">
    <location>
        <begin position="133"/>
        <end position="152"/>
    </location>
</feature>
<feature type="region of interest" description="Disordered" evidence="1">
    <location>
        <begin position="486"/>
        <end position="557"/>
    </location>
</feature>
<feature type="compositionally biased region" description="Low complexity" evidence="1">
    <location>
        <begin position="411"/>
        <end position="435"/>
    </location>
</feature>
<feature type="region of interest" description="Disordered" evidence="1">
    <location>
        <begin position="764"/>
        <end position="986"/>
    </location>
</feature>
<feature type="compositionally biased region" description="Low complexity" evidence="1">
    <location>
        <begin position="928"/>
        <end position="972"/>
    </location>
</feature>
<accession>A0A4Y7Q4J0</accession>
<feature type="compositionally biased region" description="Acidic residues" evidence="1">
    <location>
        <begin position="833"/>
        <end position="842"/>
    </location>
</feature>
<evidence type="ECO:0000313" key="3">
    <source>
        <dbReference type="Proteomes" id="UP000294933"/>
    </source>
</evidence>
<keyword evidence="3" id="KW-1185">Reference proteome</keyword>
<feature type="region of interest" description="Disordered" evidence="1">
    <location>
        <begin position="612"/>
        <end position="743"/>
    </location>
</feature>
<feature type="region of interest" description="Disordered" evidence="1">
    <location>
        <begin position="1"/>
        <end position="152"/>
    </location>
</feature>
<dbReference type="Proteomes" id="UP000294933">
    <property type="component" value="Unassembled WGS sequence"/>
</dbReference>
<sequence length="1082" mass="115917">MALVATQDWPKTTTTTTVTSPSTSSTQTMDSRQQRSHPSSPSTTLPATDPRDNSSQSAATPPQPPAPHNPYEYNSYQMQQHPQHPPQPPWPQMNIPMGSMNGHGPHPHQIHGQPGFYPGAMQFYPQHFPPPQMQQQHQQQQHQQQPGYPQQLPYFDPGQHAFAQWAYQQMMFNAQQQHQLAAPPPIQTQQQPSPGLRDRDAQRARSGSQASHSTPGTPTDYFPHANAFAVNPRAFPSGTPPPPPHAQQSGQPQPQYQGFHPYRRPEQRLRPHDSPGASASGSPGSASSPTPQFQPPYARADAAGSTTSLNSATGSSSSQRSRTNSNNSNRDNNTNASNSGSVRGKPPVQLGQHQRVVSSSSSQQSHRAASSSSTSSSQTSPSPPLRSTSSSSVPTPTSTAKRPSPLSQGLTYSSSTSTSGSRTSTSTNRPSISTSRAERRISRDDSDLAALRAQLDAQGIDSGSGIATGGESKSSGLKGRLRRALSFNPNHTLNEADEDATVGRKSKGRVSEADDGKDGDTDNETLTPPASANSPQAAAQPSSSKDAGKPAKIKKPSRAASMFNARFNASTDNISLSSTVSSASVMIRKLGSMGRLARRNSLAGITSLFKDKEKKKDKEDQDTSGKDKDERTKDRESGKRGKGGRAEASVSHVTAELDRMQSGTSGSDVLNGPGMEGLSPAAKLARQHTLKSNAEAAARARAQAEAAAERLRAERERAERERVEREQGEQEKNLPLTWERNTATRQGAAAIAGVVREDGMRLVVESDSDGDDAPLSRVNQMQAHRGPHVEDDGSGSDGEGTWRGHGADEDDEDVTIRVGAPKPVGVDTVKEDIGDDDEDDGSEVWAVGLRRSVERTRRPAKGILKNANTYSQDSLLEGPNPPFAQHLRHRANSYDAHTGQQGELGPLARMPSPDPDHIDGLHKHAHHSSSSQNGTVSSSTSTSSSSSGPGSTPFLPPLSFETESPESLSPSLPEKPLPAPHAVFSHPGMNSSAPALSSMLSAGAAHLTHRAATAPAKRLTFAANLSIYDTFSPAAYDRRSEPATWSRLTPALAQRIKEELNSYKMEEMEVHAASRVHTQFFV</sequence>
<feature type="compositionally biased region" description="Low complexity" evidence="1">
    <location>
        <begin position="246"/>
        <end position="258"/>
    </location>
</feature>
<name>A0A4Y7Q4J0_9AGAM</name>
<evidence type="ECO:0000313" key="2">
    <source>
        <dbReference type="EMBL" id="TDL22305.1"/>
    </source>
</evidence>
<dbReference type="VEuPathDB" id="FungiDB:BD410DRAFT_839765"/>
<dbReference type="EMBL" id="ML170175">
    <property type="protein sequence ID" value="TDL22305.1"/>
    <property type="molecule type" value="Genomic_DNA"/>
</dbReference>
<dbReference type="GO" id="GO:0030036">
    <property type="term" value="P:actin cytoskeleton organization"/>
    <property type="evidence" value="ECO:0007669"/>
    <property type="project" value="TreeGrafter"/>
</dbReference>
<feature type="compositionally biased region" description="Low complexity" evidence="1">
    <location>
        <begin position="355"/>
        <end position="400"/>
    </location>
</feature>